<evidence type="ECO:0000313" key="2">
    <source>
        <dbReference type="Proteomes" id="UP001610334"/>
    </source>
</evidence>
<name>A0ABR4GSF7_9EURO</name>
<reference evidence="1 2" key="1">
    <citation type="submission" date="2024-07" db="EMBL/GenBank/DDBJ databases">
        <title>Section-level genome sequencing and comparative genomics of Aspergillus sections Usti and Cavernicolus.</title>
        <authorList>
            <consortium name="Lawrence Berkeley National Laboratory"/>
            <person name="Nybo J.L."/>
            <person name="Vesth T.C."/>
            <person name="Theobald S."/>
            <person name="Frisvad J.C."/>
            <person name="Larsen T.O."/>
            <person name="Kjaerboelling I."/>
            <person name="Rothschild-Mancinelli K."/>
            <person name="Lyhne E.K."/>
            <person name="Kogle M.E."/>
            <person name="Barry K."/>
            <person name="Clum A."/>
            <person name="Na H."/>
            <person name="Ledsgaard L."/>
            <person name="Lin J."/>
            <person name="Lipzen A."/>
            <person name="Kuo A."/>
            <person name="Riley R."/>
            <person name="Mondo S."/>
            <person name="Labutti K."/>
            <person name="Haridas S."/>
            <person name="Pangalinan J."/>
            <person name="Salamov A.A."/>
            <person name="Simmons B.A."/>
            <person name="Magnuson J.K."/>
            <person name="Chen J."/>
            <person name="Drula E."/>
            <person name="Henrissat B."/>
            <person name="Wiebenga A."/>
            <person name="Lubbers R.J."/>
            <person name="Gomes A.C."/>
            <person name="Makela M.R."/>
            <person name="Stajich J."/>
            <person name="Grigoriev I.V."/>
            <person name="Mortensen U.H."/>
            <person name="De Vries R.P."/>
            <person name="Baker S.E."/>
            <person name="Andersen M.R."/>
        </authorList>
    </citation>
    <scope>NUCLEOTIDE SEQUENCE [LARGE SCALE GENOMIC DNA]</scope>
    <source>
        <strain evidence="1 2">CBS 588.65</strain>
    </source>
</reference>
<accession>A0ABR4GSF7</accession>
<gene>
    <name evidence="1" type="ORF">BJX63DRAFT_416041</name>
</gene>
<keyword evidence="2" id="KW-1185">Reference proteome</keyword>
<sequence length="67" mass="7562">METAGYSPQGEERVRGDIMNKESLYIGRHSAKQRQGTGPLEGLQLAVTDLIKQMDRPRHQLVTQRAI</sequence>
<protein>
    <submittedName>
        <fullName evidence="1">Uncharacterized protein</fullName>
    </submittedName>
</protein>
<dbReference type="Proteomes" id="UP001610334">
    <property type="component" value="Unassembled WGS sequence"/>
</dbReference>
<proteinExistence type="predicted"/>
<organism evidence="1 2">
    <name type="scientific">Aspergillus granulosus</name>
    <dbReference type="NCBI Taxonomy" id="176169"/>
    <lineage>
        <taxon>Eukaryota</taxon>
        <taxon>Fungi</taxon>
        <taxon>Dikarya</taxon>
        <taxon>Ascomycota</taxon>
        <taxon>Pezizomycotina</taxon>
        <taxon>Eurotiomycetes</taxon>
        <taxon>Eurotiomycetidae</taxon>
        <taxon>Eurotiales</taxon>
        <taxon>Aspergillaceae</taxon>
        <taxon>Aspergillus</taxon>
        <taxon>Aspergillus subgen. Nidulantes</taxon>
    </lineage>
</organism>
<dbReference type="EMBL" id="JBFXLT010000216">
    <property type="protein sequence ID" value="KAL2802009.1"/>
    <property type="molecule type" value="Genomic_DNA"/>
</dbReference>
<evidence type="ECO:0000313" key="1">
    <source>
        <dbReference type="EMBL" id="KAL2802009.1"/>
    </source>
</evidence>
<comment type="caution">
    <text evidence="1">The sequence shown here is derived from an EMBL/GenBank/DDBJ whole genome shotgun (WGS) entry which is preliminary data.</text>
</comment>